<reference evidence="1 2" key="1">
    <citation type="journal article" date="2019" name="Front. Microbiol.">
        <title>Ammonia Oxidation by the Arctic Terrestrial Thaumarchaeote Candidatus Nitrosocosmicus arcticus Is Stimulated by Increasing Temperatures.</title>
        <authorList>
            <person name="Alves R.J.E."/>
            <person name="Kerou M."/>
            <person name="Zappe A."/>
            <person name="Bittner R."/>
            <person name="Abby S.S."/>
            <person name="Schmidt H.A."/>
            <person name="Pfeifer K."/>
            <person name="Schleper C."/>
        </authorList>
    </citation>
    <scope>NUCLEOTIDE SEQUENCE [LARGE SCALE GENOMIC DNA]</scope>
    <source>
        <strain evidence="1 2">Kfb</strain>
    </source>
</reference>
<accession>A0A557STY0</accession>
<comment type="caution">
    <text evidence="1">The sequence shown here is derived from an EMBL/GenBank/DDBJ whole genome shotgun (WGS) entry which is preliminary data.</text>
</comment>
<proteinExistence type="predicted"/>
<organism evidence="1 2">
    <name type="scientific">Candidatus Nitrosocosmicus arcticus</name>
    <dbReference type="NCBI Taxonomy" id="2035267"/>
    <lineage>
        <taxon>Archaea</taxon>
        <taxon>Nitrososphaerota</taxon>
        <taxon>Nitrososphaeria</taxon>
        <taxon>Nitrososphaerales</taxon>
        <taxon>Nitrososphaeraceae</taxon>
        <taxon>Candidatus Nitrosocosmicus</taxon>
    </lineage>
</organism>
<dbReference type="InterPro" id="IPR024079">
    <property type="entry name" value="MetalloPept_cat_dom_sf"/>
</dbReference>
<dbReference type="Proteomes" id="UP000315289">
    <property type="component" value="Unassembled WGS sequence"/>
</dbReference>
<evidence type="ECO:0008006" key="3">
    <source>
        <dbReference type="Google" id="ProtNLM"/>
    </source>
</evidence>
<keyword evidence="2" id="KW-1185">Reference proteome</keyword>
<protein>
    <recommendedName>
        <fullName evidence="3">Peptidase M11 gametolysin domain-containing protein</fullName>
    </recommendedName>
</protein>
<gene>
    <name evidence="1" type="ORF">NARC_100112</name>
</gene>
<sequence length="547" mass="61311">MDMINQNLVPFIVVSIFSLILLGFSAPSELWALDDSNPLFCISKYGFNQVFKNSTVTSINQSNLLDNIKLNNSESNVIELYENNNTSLENPSLKQVNSHINTDHNCIKGQKTIDGKLMILHIDYDEAGQYKESYSIIPSDKDQIVPLYPTKNLDLQSGSNVSITGFMLNNSLFFDNRLDNSTSIIVQDNNDTAMPALEGNKRAAAILVNLGNENDLSFNNSVISNSLSQLNQYYSINSGNRFILDSDIFGPYRLNTIDESSPYCPFNSEITLKNYVDNVSSISDSDVYFPNYDYLILLAHYSGDYCDMPGLAWNSFDVDTIDTSNGKVSMDLSFIQLLPQSNSSSLLSVIGHEIGHNLGLGHANALECRQISLPESSINFQPRCIVYEESDPYDIMGQNNNYHLNAPHLETLDWLSTSNILTLTDIADTQRYTLKPIEMITDDLKILKIQRDIDDFLYIEFRQPITFNQTSGYHGDLFNGSLLHVSFPNRNSSASLLIDASPDNRTNFYLSILKPGITFIDPLSNVKIRVIAVNQNPNELVVEVGHN</sequence>
<dbReference type="Gene3D" id="3.40.390.10">
    <property type="entry name" value="Collagenase (Catalytic Domain)"/>
    <property type="match status" value="1"/>
</dbReference>
<dbReference type="RefSeq" id="WP_144732442.1">
    <property type="nucleotide sequence ID" value="NZ_ML675586.1"/>
</dbReference>
<dbReference type="SUPFAM" id="SSF55486">
    <property type="entry name" value="Metalloproteases ('zincins'), catalytic domain"/>
    <property type="match status" value="1"/>
</dbReference>
<dbReference type="GO" id="GO:0008237">
    <property type="term" value="F:metallopeptidase activity"/>
    <property type="evidence" value="ECO:0007669"/>
    <property type="project" value="InterPro"/>
</dbReference>
<name>A0A557STY0_9ARCH</name>
<dbReference type="EMBL" id="VOAH01000010">
    <property type="protein sequence ID" value="TVP40050.1"/>
    <property type="molecule type" value="Genomic_DNA"/>
</dbReference>
<evidence type="ECO:0000313" key="1">
    <source>
        <dbReference type="EMBL" id="TVP40050.1"/>
    </source>
</evidence>
<dbReference type="AlphaFoldDB" id="A0A557STY0"/>
<evidence type="ECO:0000313" key="2">
    <source>
        <dbReference type="Proteomes" id="UP000315289"/>
    </source>
</evidence>